<dbReference type="SUPFAM" id="SSF51569">
    <property type="entry name" value="Aldolase"/>
    <property type="match status" value="1"/>
</dbReference>
<protein>
    <submittedName>
        <fullName evidence="6">Dihydrodipicolinate synthase family protein</fullName>
    </submittedName>
</protein>
<evidence type="ECO:0000313" key="7">
    <source>
        <dbReference type="Proteomes" id="UP001595945"/>
    </source>
</evidence>
<reference evidence="6 7" key="1">
    <citation type="journal article" date="2019" name="Int. J. Syst. Evol. Microbiol.">
        <title>The Global Catalogue of Microorganisms (GCM) 10K type strain sequencing project: providing services to taxonomists for standard genome sequencing and annotation.</title>
        <authorList>
            <consortium name="The Broad Institute Genomics Platform"/>
            <consortium name="The Broad Institute Genome Sequencing Center for Infectious Disease"/>
            <person name="Wu L."/>
            <person name="Ma J."/>
        </authorList>
    </citation>
    <scope>NUCLEOTIDE SEQUENCE [LARGE SCALE GENOMIC DNA]</scope>
    <source>
        <strain evidence="6 7">XZYJ18</strain>
    </source>
</reference>
<evidence type="ECO:0000256" key="5">
    <source>
        <dbReference type="SAM" id="MobiDB-lite"/>
    </source>
</evidence>
<dbReference type="PIRSF" id="PIRSF001365">
    <property type="entry name" value="DHDPS"/>
    <property type="match status" value="1"/>
</dbReference>
<dbReference type="Gene3D" id="3.20.20.70">
    <property type="entry name" value="Aldolase class I"/>
    <property type="match status" value="1"/>
</dbReference>
<dbReference type="PANTHER" id="PTHR12128">
    <property type="entry name" value="DIHYDRODIPICOLINATE SYNTHASE"/>
    <property type="match status" value="1"/>
</dbReference>
<sequence length="318" mass="33762">MATHTSDSAETSDDGNAPSPGASDPLGIHGVVPPTVTAFDADESVDYDATAAHARFVVDRGAHGVFPLGTNGEFPLLTPDERDGVVEAVVEEIGDDAPVIAGVGAPSTRQTVAHAEHAERVGADGVVVVTPYYYPLDHEAAVSHYRAVAEAVDLPVYVYHIPSKTGNSLSLDTLDALADIENLVGLKDSSKDVPWLGQAIDAHPEMTFLAGSDSLLFPGLEVGCSGMVSAVANAFPELVVELYEAYDDGDEERARELQSEVYDVRSALKRGPYMAGVKTALDVRDLDFDVGSLRSPLRTMDDEDREALRSDLSELGLL</sequence>
<feature type="active site" description="Proton donor/acceptor" evidence="3">
    <location>
        <position position="159"/>
    </location>
</feature>
<gene>
    <name evidence="6" type="ORF">ACFO9K_07175</name>
</gene>
<proteinExistence type="predicted"/>
<dbReference type="Pfam" id="PF00701">
    <property type="entry name" value="DHDPS"/>
    <property type="match status" value="1"/>
</dbReference>
<dbReference type="PROSITE" id="PS00666">
    <property type="entry name" value="DHDPS_2"/>
    <property type="match status" value="1"/>
</dbReference>
<dbReference type="CDD" id="cd00408">
    <property type="entry name" value="DHDPS-like"/>
    <property type="match status" value="1"/>
</dbReference>
<evidence type="ECO:0000256" key="4">
    <source>
        <dbReference type="PIRSR" id="PIRSR001365-2"/>
    </source>
</evidence>
<feature type="region of interest" description="Disordered" evidence="5">
    <location>
        <begin position="1"/>
        <end position="30"/>
    </location>
</feature>
<name>A0ABD5Q051_9EURY</name>
<dbReference type="GO" id="GO:0008675">
    <property type="term" value="F:2-dehydro-3-deoxy-phosphogluconate aldolase activity"/>
    <property type="evidence" value="ECO:0007669"/>
    <property type="project" value="UniProtKB-ARBA"/>
</dbReference>
<dbReference type="InterPro" id="IPR002220">
    <property type="entry name" value="DapA-like"/>
</dbReference>
<evidence type="ECO:0000313" key="6">
    <source>
        <dbReference type="EMBL" id="MFC4824040.1"/>
    </source>
</evidence>
<evidence type="ECO:0000256" key="3">
    <source>
        <dbReference type="PIRSR" id="PIRSR001365-1"/>
    </source>
</evidence>
<evidence type="ECO:0000256" key="2">
    <source>
        <dbReference type="ARBA" id="ARBA00023270"/>
    </source>
</evidence>
<dbReference type="SMART" id="SM01130">
    <property type="entry name" value="DHDPS"/>
    <property type="match status" value="1"/>
</dbReference>
<keyword evidence="7" id="KW-1185">Reference proteome</keyword>
<dbReference type="Proteomes" id="UP001595945">
    <property type="component" value="Unassembled WGS sequence"/>
</dbReference>
<dbReference type="InterPro" id="IPR020625">
    <property type="entry name" value="Schiff_base-form_aldolases_AS"/>
</dbReference>
<keyword evidence="1" id="KW-0456">Lyase</keyword>
<dbReference type="InterPro" id="IPR013785">
    <property type="entry name" value="Aldolase_TIM"/>
</dbReference>
<dbReference type="PRINTS" id="PR00146">
    <property type="entry name" value="DHPICSNTHASE"/>
</dbReference>
<feature type="active site" description="Schiff-base intermediate with substrate" evidence="3">
    <location>
        <position position="187"/>
    </location>
</feature>
<dbReference type="GeneID" id="73045281"/>
<comment type="caution">
    <text evidence="6">The sequence shown here is derived from an EMBL/GenBank/DDBJ whole genome shotgun (WGS) entry which is preliminary data.</text>
</comment>
<accession>A0ABD5Q051</accession>
<keyword evidence="2" id="KW-0704">Schiff base</keyword>
<evidence type="ECO:0000256" key="1">
    <source>
        <dbReference type="ARBA" id="ARBA00023239"/>
    </source>
</evidence>
<dbReference type="RefSeq" id="WP_254266881.1">
    <property type="nucleotide sequence ID" value="NZ_CP100400.1"/>
</dbReference>
<dbReference type="GO" id="GO:0044281">
    <property type="term" value="P:small molecule metabolic process"/>
    <property type="evidence" value="ECO:0007669"/>
    <property type="project" value="UniProtKB-ARBA"/>
</dbReference>
<dbReference type="EMBL" id="JBHSHT010000001">
    <property type="protein sequence ID" value="MFC4824040.1"/>
    <property type="molecule type" value="Genomic_DNA"/>
</dbReference>
<dbReference type="PANTHER" id="PTHR12128:SF66">
    <property type="entry name" value="4-HYDROXY-2-OXOGLUTARATE ALDOLASE, MITOCHONDRIAL"/>
    <property type="match status" value="1"/>
</dbReference>
<organism evidence="6 7">
    <name type="scientific">Halorussus aquaticus</name>
    <dbReference type="NCBI Taxonomy" id="2953748"/>
    <lineage>
        <taxon>Archaea</taxon>
        <taxon>Methanobacteriati</taxon>
        <taxon>Methanobacteriota</taxon>
        <taxon>Stenosarchaea group</taxon>
        <taxon>Halobacteria</taxon>
        <taxon>Halobacteriales</taxon>
        <taxon>Haladaptataceae</taxon>
        <taxon>Halorussus</taxon>
    </lineage>
</organism>
<feature type="binding site" evidence="4">
    <location>
        <position position="228"/>
    </location>
    <ligand>
        <name>pyruvate</name>
        <dbReference type="ChEBI" id="CHEBI:15361"/>
    </ligand>
</feature>
<dbReference type="AlphaFoldDB" id="A0ABD5Q051"/>